<name>A0AAW4Q8G8_RALPI</name>
<protein>
    <recommendedName>
        <fullName evidence="4">Transmembrane protein</fullName>
    </recommendedName>
</protein>
<sequence length="63" mass="6868">MNDWLHYALTFLLLQVAAALGIGLLWPEEAANQPLLAVAKAAALAAIGTFVYWRVDKTEAKEV</sequence>
<comment type="caution">
    <text evidence="2">The sequence shown here is derived from an EMBL/GenBank/DDBJ whole genome shotgun (WGS) entry which is preliminary data.</text>
</comment>
<evidence type="ECO:0000313" key="3">
    <source>
        <dbReference type="Proteomes" id="UP001199322"/>
    </source>
</evidence>
<organism evidence="2 3">
    <name type="scientific">Ralstonia pickettii</name>
    <name type="common">Burkholderia pickettii</name>
    <dbReference type="NCBI Taxonomy" id="329"/>
    <lineage>
        <taxon>Bacteria</taxon>
        <taxon>Pseudomonadati</taxon>
        <taxon>Pseudomonadota</taxon>
        <taxon>Betaproteobacteria</taxon>
        <taxon>Burkholderiales</taxon>
        <taxon>Burkholderiaceae</taxon>
        <taxon>Ralstonia</taxon>
    </lineage>
</organism>
<reference evidence="2" key="1">
    <citation type="submission" date="2018-06" db="EMBL/GenBank/DDBJ databases">
        <authorList>
            <person name="O'Rourke A."/>
        </authorList>
    </citation>
    <scope>NUCLEOTIDE SEQUENCE</scope>
    <source>
        <strain evidence="2">132550021-3</strain>
    </source>
</reference>
<keyword evidence="1" id="KW-0812">Transmembrane</keyword>
<keyword evidence="1" id="KW-0472">Membrane</keyword>
<evidence type="ECO:0000313" key="2">
    <source>
        <dbReference type="EMBL" id="MBX3891333.1"/>
    </source>
</evidence>
<accession>A0AAW4Q8G8</accession>
<dbReference type="RefSeq" id="WP_182553250.1">
    <property type="nucleotide sequence ID" value="NZ_QGAQ01000014.1"/>
</dbReference>
<dbReference type="AlphaFoldDB" id="A0AAW4Q8G8"/>
<evidence type="ECO:0008006" key="4">
    <source>
        <dbReference type="Google" id="ProtNLM"/>
    </source>
</evidence>
<evidence type="ECO:0000256" key="1">
    <source>
        <dbReference type="SAM" id="Phobius"/>
    </source>
</evidence>
<proteinExistence type="predicted"/>
<keyword evidence="1" id="KW-1133">Transmembrane helix</keyword>
<gene>
    <name evidence="2" type="ORF">DEE74_15820</name>
</gene>
<feature type="transmembrane region" description="Helical" evidence="1">
    <location>
        <begin position="35"/>
        <end position="53"/>
    </location>
</feature>
<dbReference type="EMBL" id="QGBI01000014">
    <property type="protein sequence ID" value="MBX3891333.1"/>
    <property type="molecule type" value="Genomic_DNA"/>
</dbReference>
<dbReference type="Proteomes" id="UP001199322">
    <property type="component" value="Unassembled WGS sequence"/>
</dbReference>